<keyword evidence="1" id="KW-0812">Transmembrane</keyword>
<sequence length="141" mass="15341">MEKMLDAVVGSLAHAGPEWAVTLGVLAIVAWIAAKGLPVYKATKMRRIKIDADREQRKFDESHMVDERERERAAVAVRQVDAQERSTAAMNAMTAQVAVMSASLNESRYRSREMGETVGAIAGQVDEIHDAVVGCKIGGTE</sequence>
<proteinExistence type="predicted"/>
<evidence type="ECO:0000313" key="3">
    <source>
        <dbReference type="Proteomes" id="UP001320544"/>
    </source>
</evidence>
<accession>A0ABN6MI05</accession>
<name>A0ABN6MI05_9ACTN</name>
<gene>
    <name evidence="2" type="ORF">CE91St30_19530</name>
</gene>
<feature type="transmembrane region" description="Helical" evidence="1">
    <location>
        <begin position="20"/>
        <end position="40"/>
    </location>
</feature>
<organism evidence="2 3">
    <name type="scientific">Raoultibacter timonensis</name>
    <dbReference type="NCBI Taxonomy" id="1907662"/>
    <lineage>
        <taxon>Bacteria</taxon>
        <taxon>Bacillati</taxon>
        <taxon>Actinomycetota</taxon>
        <taxon>Coriobacteriia</taxon>
        <taxon>Eggerthellales</taxon>
        <taxon>Eggerthellaceae</taxon>
        <taxon>Raoultibacter</taxon>
    </lineage>
</organism>
<dbReference type="RefSeq" id="WP_244385864.1">
    <property type="nucleotide sequence ID" value="NZ_AP025564.1"/>
</dbReference>
<dbReference type="EMBL" id="AP025564">
    <property type="protein sequence ID" value="BDE96620.1"/>
    <property type="molecule type" value="Genomic_DNA"/>
</dbReference>
<evidence type="ECO:0000313" key="2">
    <source>
        <dbReference type="EMBL" id="BDE96620.1"/>
    </source>
</evidence>
<dbReference type="Proteomes" id="UP001320544">
    <property type="component" value="Chromosome"/>
</dbReference>
<reference evidence="2 3" key="1">
    <citation type="submission" date="2022-01" db="EMBL/GenBank/DDBJ databases">
        <title>Novel bile acid biosynthetic pathways are enriched in the microbiome of centenarians.</title>
        <authorList>
            <person name="Sato Y."/>
            <person name="Atarashi K."/>
            <person name="Plichta R.D."/>
            <person name="Arai Y."/>
            <person name="Sasajima S."/>
            <person name="Kearney M.S."/>
            <person name="Suda W."/>
            <person name="Takeshita K."/>
            <person name="Sasaki T."/>
            <person name="Okamoto S."/>
            <person name="Skelly N.A."/>
            <person name="Okamura Y."/>
            <person name="Vlamakis H."/>
            <person name="Li Y."/>
            <person name="Tanoue T."/>
            <person name="Takei H."/>
            <person name="Nittono H."/>
            <person name="Narushima S."/>
            <person name="Irie J."/>
            <person name="Itoh H."/>
            <person name="Moriya K."/>
            <person name="Sugiura Y."/>
            <person name="Suematsu M."/>
            <person name="Moritoki N."/>
            <person name="Shibata S."/>
            <person name="Littman R.D."/>
            <person name="Fischbach A.M."/>
            <person name="Uwamino Y."/>
            <person name="Inoue T."/>
            <person name="Honda A."/>
            <person name="Hattori M."/>
            <person name="Murai T."/>
            <person name="Xavier J.R."/>
            <person name="Hirose N."/>
            <person name="Honda K."/>
        </authorList>
    </citation>
    <scope>NUCLEOTIDE SEQUENCE [LARGE SCALE GENOMIC DNA]</scope>
    <source>
        <strain evidence="2 3">CE91-St30</strain>
    </source>
</reference>
<evidence type="ECO:0000256" key="1">
    <source>
        <dbReference type="SAM" id="Phobius"/>
    </source>
</evidence>
<keyword evidence="1" id="KW-0472">Membrane</keyword>
<protein>
    <submittedName>
        <fullName evidence="2">Uncharacterized protein</fullName>
    </submittedName>
</protein>
<keyword evidence="3" id="KW-1185">Reference proteome</keyword>
<keyword evidence="1" id="KW-1133">Transmembrane helix</keyword>